<evidence type="ECO:0000256" key="6">
    <source>
        <dbReference type="ARBA" id="ARBA00023128"/>
    </source>
</evidence>
<evidence type="ECO:0000256" key="9">
    <source>
        <dbReference type="ARBA" id="ARBA00038537"/>
    </source>
</evidence>
<dbReference type="GO" id="GO:0003735">
    <property type="term" value="F:structural constituent of ribosome"/>
    <property type="evidence" value="ECO:0007669"/>
    <property type="project" value="InterPro"/>
</dbReference>
<dbReference type="PIRSF" id="PIRSF002134">
    <property type="entry name" value="Ribosomal_S13"/>
    <property type="match status" value="1"/>
</dbReference>
<dbReference type="FunFam" id="1.10.8.50:FF:000001">
    <property type="entry name" value="30S ribosomal protein S13"/>
    <property type="match status" value="1"/>
</dbReference>
<dbReference type="Gene3D" id="4.10.910.10">
    <property type="entry name" value="30s ribosomal protein s13, domain 2"/>
    <property type="match status" value="1"/>
</dbReference>
<keyword evidence="3" id="KW-0699">rRNA-binding</keyword>
<dbReference type="GO" id="GO:0019843">
    <property type="term" value="F:rRNA binding"/>
    <property type="evidence" value="ECO:0007669"/>
    <property type="project" value="UniProtKB-KW"/>
</dbReference>
<dbReference type="GO" id="GO:0015935">
    <property type="term" value="C:small ribosomal subunit"/>
    <property type="evidence" value="ECO:0007669"/>
    <property type="project" value="TreeGrafter"/>
</dbReference>
<comment type="subcellular location">
    <subcellularLocation>
        <location evidence="1">Mitochondrion</location>
    </subcellularLocation>
</comment>
<evidence type="ECO:0000256" key="13">
    <source>
        <dbReference type="SAM" id="MobiDB-lite"/>
    </source>
</evidence>
<evidence type="ECO:0000256" key="1">
    <source>
        <dbReference type="ARBA" id="ARBA00004173"/>
    </source>
</evidence>
<proteinExistence type="inferred from homology"/>
<evidence type="ECO:0000256" key="7">
    <source>
        <dbReference type="ARBA" id="ARBA00023274"/>
    </source>
</evidence>
<comment type="function">
    <text evidence="8">Located at the top of the head of the small subunit, it contacts several helices of the 18S rRNA.</text>
</comment>
<dbReference type="Gene3D" id="1.10.8.50">
    <property type="match status" value="1"/>
</dbReference>
<dbReference type="InterPro" id="IPR010979">
    <property type="entry name" value="Ribosomal_uS13-like_H2TH"/>
</dbReference>
<evidence type="ECO:0000256" key="4">
    <source>
        <dbReference type="ARBA" id="ARBA00022884"/>
    </source>
</evidence>
<dbReference type="Pfam" id="PF00416">
    <property type="entry name" value="Ribosomal_S13"/>
    <property type="match status" value="1"/>
</dbReference>
<dbReference type="EMBL" id="AF110138">
    <property type="protein sequence ID" value="AAF03180.1"/>
    <property type="molecule type" value="Genomic_DNA"/>
</dbReference>
<evidence type="ECO:0000256" key="2">
    <source>
        <dbReference type="ARBA" id="ARBA00008080"/>
    </source>
</evidence>
<protein>
    <recommendedName>
        <fullName evidence="10">Small ribosomal subunit protein uS13m</fullName>
    </recommendedName>
    <alternativeName>
        <fullName evidence="11">Ribosomal protein S13, mitochondrial</fullName>
    </alternativeName>
</protein>
<dbReference type="GO" id="GO:0005739">
    <property type="term" value="C:mitochondrion"/>
    <property type="evidence" value="ECO:0007669"/>
    <property type="project" value="UniProtKB-SubCell"/>
</dbReference>
<gene>
    <name evidence="14" type="primary">rps13</name>
</gene>
<evidence type="ECO:0000256" key="5">
    <source>
        <dbReference type="ARBA" id="ARBA00022980"/>
    </source>
</evidence>
<dbReference type="RefSeq" id="YP_665653.1">
    <property type="nucleotide sequence ID" value="NC_008239.1"/>
</dbReference>
<geneLocation type="mitochondrion" evidence="14"/>
<keyword evidence="7 12" id="KW-0687">Ribonucleoprotein</keyword>
<evidence type="ECO:0000256" key="8">
    <source>
        <dbReference type="ARBA" id="ARBA00037439"/>
    </source>
</evidence>
<keyword evidence="6 14" id="KW-0496">Mitochondrion</keyword>
<feature type="region of interest" description="Disordered" evidence="13">
    <location>
        <begin position="101"/>
        <end position="125"/>
    </location>
</feature>
<keyword evidence="4" id="KW-0694">RNA-binding</keyword>
<dbReference type="SUPFAM" id="SSF46946">
    <property type="entry name" value="S13-like H2TH domain"/>
    <property type="match status" value="1"/>
</dbReference>
<organism evidence="14">
    <name type="scientific">Nephroselmis olivacea</name>
    <name type="common">Green alga</name>
    <dbReference type="NCBI Taxonomy" id="31312"/>
    <lineage>
        <taxon>Eukaryota</taxon>
        <taxon>Viridiplantae</taxon>
        <taxon>Chlorophyta</taxon>
        <taxon>Nephroselmidophyceae</taxon>
        <taxon>Nephroselmidales</taxon>
        <taxon>Nephroselmidaceae</taxon>
        <taxon>Nephroselmis</taxon>
    </lineage>
</organism>
<dbReference type="GO" id="GO:0006412">
    <property type="term" value="P:translation"/>
    <property type="evidence" value="ECO:0007669"/>
    <property type="project" value="InterPro"/>
</dbReference>
<dbReference type="PANTHER" id="PTHR10871">
    <property type="entry name" value="30S RIBOSOMAL PROTEIN S13/40S RIBOSOMAL PROTEIN S18"/>
    <property type="match status" value="1"/>
</dbReference>
<keyword evidence="5 12" id="KW-0689">Ribosomal protein</keyword>
<accession>Q9TCB7</accession>
<evidence type="ECO:0000256" key="3">
    <source>
        <dbReference type="ARBA" id="ARBA00022730"/>
    </source>
</evidence>
<dbReference type="InterPro" id="IPR001892">
    <property type="entry name" value="Ribosomal_uS13"/>
</dbReference>
<dbReference type="InterPro" id="IPR027437">
    <property type="entry name" value="Rbsml_uS13_C"/>
</dbReference>
<dbReference type="HAMAP" id="MF_01315">
    <property type="entry name" value="Ribosomal_uS13"/>
    <property type="match status" value="1"/>
</dbReference>
<dbReference type="AlphaFoldDB" id="Q9TCB7"/>
<comment type="subunit">
    <text evidence="9">Part of the small ribosomal subunit.</text>
</comment>
<evidence type="ECO:0000313" key="14">
    <source>
        <dbReference type="EMBL" id="AAF03180.1"/>
    </source>
</evidence>
<name>Q9TCB7_NEPOL</name>
<evidence type="ECO:0000256" key="10">
    <source>
        <dbReference type="ARBA" id="ARBA00040757"/>
    </source>
</evidence>
<dbReference type="GeneID" id="4178022"/>
<feature type="compositionally biased region" description="Basic residues" evidence="13">
    <location>
        <begin position="109"/>
        <end position="125"/>
    </location>
</feature>
<comment type="similarity">
    <text evidence="2 12">Belongs to the universal ribosomal protein uS13 family.</text>
</comment>
<reference evidence="14" key="1">
    <citation type="journal article" date="1999" name="Plant Cell">
        <title>The complete mitochondrial DNA sequences of Nephroselmis olivacea and Pedinomonas minor: two radically different evolutionary patterns within the green algae.</title>
        <authorList>
            <person name="Turmel M."/>
            <person name="Lemieux C."/>
            <person name="Burger G."/>
            <person name="Lang B.F."/>
            <person name="Otis C."/>
            <person name="Plante I."/>
            <person name="Gray M.W."/>
        </authorList>
    </citation>
    <scope>NUCLEOTIDE SEQUENCE</scope>
    <source>
        <strain evidence="14">NIES-484</strain>
    </source>
</reference>
<dbReference type="PANTHER" id="PTHR10871:SF8">
    <property type="entry name" value="SMALL RIBOSOMAL SUBUNIT PROTEIN US13M"/>
    <property type="match status" value="1"/>
</dbReference>
<sequence length="125" mass="14275">MTTIANTYLSQKQKVSIALQQIYGIGSHLAYQICDQLGLSPNFKIEQLNRNQVEQLSLLVSQSYVTGSKLKRTIQQDMSRLISISCYRGFRYIQKLPVRGQRTHTNAKTARKRMPTVTRTRKGIA</sequence>
<evidence type="ECO:0000256" key="11">
    <source>
        <dbReference type="ARBA" id="ARBA00042802"/>
    </source>
</evidence>
<dbReference type="PROSITE" id="PS50159">
    <property type="entry name" value="RIBOSOMAL_S13_2"/>
    <property type="match status" value="1"/>
</dbReference>
<evidence type="ECO:0000256" key="12">
    <source>
        <dbReference type="RuleBase" id="RU003830"/>
    </source>
</evidence>